<sequence>MERQLDREDLERERGITIRAKVASLTLPLDASNRSNTIGRINIIDTPGHADFGGEVERVMHLADGILLVGPKPQTRVVLQKALQAGLRAVVAINKVDRSTAKPEEVASRVFDLFLQLNASDDQADFEVVYTSALQRRSGDSPGALRPSMEPLVSALFRLSPRASLPADNAAVAKEASGSASSLQFQVAHVEEDAFRGRLALGKLQGGALLPGTPLGIIRATAPEEPPKKVVSVPGLLRQARAKKVHDAWWCSVAAVASIAATFTAVYRYEGLELTPVDPALLQRQQQQQQKGAPGPLDGDLLIVGGLSQEVRVGDSLVDLANPRPLSAIKAESPTVSVLLLPNGSPLAGKDSGAPTTILGLRDRLRTLIRNDVSARVSVGPGGLCLSGRGPLHLAVLIESLRRQGLELAVAAPDVLPKWDGTQWLEPYEDFELTVAADGLGPALREIQNRILASFLTAQGPHSGRAPAGIDGLGVASRFPGRLPHPLHVQLASTRFSFGLKAALMEASKGTALLHSSPAGFLPLVEGAPVPRAARGPPPAAAAAAGGSEKGALDEDDEMEILLQQQQQQQRLPKEGEKQQGPGRNVIAVKRHVEGGDSQERHRGFLVAVEAGNATVKGILHAQERGQVFVSPGDEVYAGMLVGLHKRPNDLPVNICKAKKLTNMRAATKGISEGIAPPIKINLDSALDLIGPGEVVEVTPKNIRLALRSAIRA</sequence>
<keyword evidence="4" id="KW-1185">Reference proteome</keyword>
<dbReference type="Gene3D" id="2.40.50.250">
    <property type="entry name" value="bipa protein"/>
    <property type="match status" value="1"/>
</dbReference>
<dbReference type="VEuPathDB" id="ToxoDB:LOC34623238"/>
<dbReference type="InterPro" id="IPR027417">
    <property type="entry name" value="P-loop_NTPase"/>
</dbReference>
<dbReference type="VEuPathDB" id="ToxoDB:cyc_07236"/>
<dbReference type="InterPro" id="IPR048876">
    <property type="entry name" value="BipA_C"/>
</dbReference>
<organism evidence="3 4">
    <name type="scientific">Cyclospora cayetanensis</name>
    <dbReference type="NCBI Taxonomy" id="88456"/>
    <lineage>
        <taxon>Eukaryota</taxon>
        <taxon>Sar</taxon>
        <taxon>Alveolata</taxon>
        <taxon>Apicomplexa</taxon>
        <taxon>Conoidasida</taxon>
        <taxon>Coccidia</taxon>
        <taxon>Eucoccidiorida</taxon>
        <taxon>Eimeriorina</taxon>
        <taxon>Eimeriidae</taxon>
        <taxon>Cyclospora</taxon>
    </lineage>
</organism>
<dbReference type="Pfam" id="PF21018">
    <property type="entry name" value="BipA_C"/>
    <property type="match status" value="1"/>
</dbReference>
<dbReference type="Gene3D" id="2.40.30.10">
    <property type="entry name" value="Translation factors"/>
    <property type="match status" value="1"/>
</dbReference>
<dbReference type="Gene3D" id="3.30.70.870">
    <property type="entry name" value="Elongation Factor G (Translational Gtpase), domain 3"/>
    <property type="match status" value="1"/>
</dbReference>
<dbReference type="GO" id="GO:0003924">
    <property type="term" value="F:GTPase activity"/>
    <property type="evidence" value="ECO:0007669"/>
    <property type="project" value="InterPro"/>
</dbReference>
<evidence type="ECO:0000259" key="2">
    <source>
        <dbReference type="PROSITE" id="PS51722"/>
    </source>
</evidence>
<dbReference type="EMBL" id="JROU02001283">
    <property type="protein sequence ID" value="OEH76907.1"/>
    <property type="molecule type" value="Genomic_DNA"/>
</dbReference>
<protein>
    <submittedName>
        <fullName evidence="3">GTP-binding protein</fullName>
    </submittedName>
</protein>
<proteinExistence type="predicted"/>
<dbReference type="InterPro" id="IPR000795">
    <property type="entry name" value="T_Tr_GTP-bd_dom"/>
</dbReference>
<name>A0A1D3D0C8_9EIME</name>
<evidence type="ECO:0000313" key="4">
    <source>
        <dbReference type="Proteomes" id="UP000095192"/>
    </source>
</evidence>
<dbReference type="SUPFAM" id="SSF54980">
    <property type="entry name" value="EF-G C-terminal domain-like"/>
    <property type="match status" value="1"/>
</dbReference>
<dbReference type="AlphaFoldDB" id="A0A1D3D0C8"/>
<dbReference type="FunFam" id="2.40.50.250:FF:000001">
    <property type="entry name" value="GTP-binding protein TypA"/>
    <property type="match status" value="1"/>
</dbReference>
<evidence type="ECO:0000256" key="1">
    <source>
        <dbReference type="SAM" id="MobiDB-lite"/>
    </source>
</evidence>
<dbReference type="InterPro" id="IPR035647">
    <property type="entry name" value="EFG_III/V"/>
</dbReference>
<feature type="domain" description="Tr-type G" evidence="2">
    <location>
        <begin position="1"/>
        <end position="164"/>
    </location>
</feature>
<dbReference type="PROSITE" id="PS00301">
    <property type="entry name" value="G_TR_1"/>
    <property type="match status" value="1"/>
</dbReference>
<dbReference type="SUPFAM" id="SSF52540">
    <property type="entry name" value="P-loop containing nucleoside triphosphate hydrolases"/>
    <property type="match status" value="1"/>
</dbReference>
<feature type="compositionally biased region" description="Low complexity" evidence="1">
    <location>
        <begin position="532"/>
        <end position="547"/>
    </location>
</feature>
<gene>
    <name evidence="3" type="ORF">cyc_07236</name>
</gene>
<feature type="region of interest" description="Disordered" evidence="1">
    <location>
        <begin position="532"/>
        <end position="553"/>
    </location>
</feature>
<comment type="caution">
    <text evidence="3">The sequence shown here is derived from an EMBL/GenBank/DDBJ whole genome shotgun (WGS) entry which is preliminary data.</text>
</comment>
<dbReference type="GO" id="GO:1990904">
    <property type="term" value="C:ribonucleoprotein complex"/>
    <property type="evidence" value="ECO:0007669"/>
    <property type="project" value="TreeGrafter"/>
</dbReference>
<dbReference type="GO" id="GO:0005525">
    <property type="term" value="F:GTP binding"/>
    <property type="evidence" value="ECO:0007669"/>
    <property type="project" value="InterPro"/>
</dbReference>
<dbReference type="Gene3D" id="3.40.50.300">
    <property type="entry name" value="P-loop containing nucleotide triphosphate hydrolases"/>
    <property type="match status" value="1"/>
</dbReference>
<feature type="region of interest" description="Disordered" evidence="1">
    <location>
        <begin position="565"/>
        <end position="585"/>
    </location>
</feature>
<dbReference type="PANTHER" id="PTHR42908:SF8">
    <property type="entry name" value="TR-TYPE G DOMAIN-CONTAINING PROTEIN"/>
    <property type="match status" value="1"/>
</dbReference>
<dbReference type="PROSITE" id="PS51722">
    <property type="entry name" value="G_TR_2"/>
    <property type="match status" value="1"/>
</dbReference>
<accession>A0A1D3D0C8</accession>
<dbReference type="GO" id="GO:0005829">
    <property type="term" value="C:cytosol"/>
    <property type="evidence" value="ECO:0007669"/>
    <property type="project" value="TreeGrafter"/>
</dbReference>
<dbReference type="InterPro" id="IPR042116">
    <property type="entry name" value="TypA/BipA_C"/>
</dbReference>
<dbReference type="Pfam" id="PF00009">
    <property type="entry name" value="GTP_EFTU"/>
    <property type="match status" value="1"/>
</dbReference>
<dbReference type="FunCoup" id="A0A1D3D0C8">
    <property type="interactions" value="39"/>
</dbReference>
<reference evidence="3 4" key="1">
    <citation type="journal article" date="2016" name="BMC Genomics">
        <title>Comparative genomics reveals Cyclospora cayetanensis possesses coccidia-like metabolism and invasion components but unique surface antigens.</title>
        <authorList>
            <person name="Liu S."/>
            <person name="Wang L."/>
            <person name="Zheng H."/>
            <person name="Xu Z."/>
            <person name="Roellig D.M."/>
            <person name="Li N."/>
            <person name="Frace M.A."/>
            <person name="Tang K."/>
            <person name="Arrowood M.J."/>
            <person name="Moss D.M."/>
            <person name="Zhang L."/>
            <person name="Feng Y."/>
            <person name="Xiao L."/>
        </authorList>
    </citation>
    <scope>NUCLEOTIDE SEQUENCE [LARGE SCALE GENOMIC DNA]</scope>
    <source>
        <strain evidence="3 4">CHN_HEN01</strain>
    </source>
</reference>
<dbReference type="InParanoid" id="A0A1D3D0C8"/>
<dbReference type="InterPro" id="IPR031157">
    <property type="entry name" value="G_TR_CS"/>
</dbReference>
<dbReference type="Proteomes" id="UP000095192">
    <property type="component" value="Unassembled WGS sequence"/>
</dbReference>
<dbReference type="PANTHER" id="PTHR42908">
    <property type="entry name" value="TRANSLATION ELONGATION FACTOR-RELATED"/>
    <property type="match status" value="1"/>
</dbReference>
<evidence type="ECO:0000313" key="3">
    <source>
        <dbReference type="EMBL" id="OEH76907.1"/>
    </source>
</evidence>